<feature type="domain" description="RING-type" evidence="7">
    <location>
        <begin position="316"/>
        <end position="355"/>
    </location>
</feature>
<dbReference type="GO" id="GO:0016567">
    <property type="term" value="P:protein ubiquitination"/>
    <property type="evidence" value="ECO:0007669"/>
    <property type="project" value="UniProtKB-UniPathway"/>
</dbReference>
<gene>
    <name evidence="8" type="ORF">CBR_g6716</name>
</gene>
<dbReference type="Gene3D" id="1.25.10.10">
    <property type="entry name" value="Leucine-rich Repeat Variant"/>
    <property type="match status" value="2"/>
</dbReference>
<dbReference type="PANTHER" id="PTHR23315">
    <property type="entry name" value="U BOX DOMAIN-CONTAINING"/>
    <property type="match status" value="1"/>
</dbReference>
<dbReference type="SMART" id="SM00504">
    <property type="entry name" value="Ubox"/>
    <property type="match status" value="1"/>
</dbReference>
<keyword evidence="4" id="KW-0862">Zinc</keyword>
<dbReference type="InterPro" id="IPR001841">
    <property type="entry name" value="Znf_RING"/>
</dbReference>
<dbReference type="GO" id="GO:0061630">
    <property type="term" value="F:ubiquitin protein ligase activity"/>
    <property type="evidence" value="ECO:0007669"/>
    <property type="project" value="UniProtKB-EC"/>
</dbReference>
<evidence type="ECO:0000256" key="5">
    <source>
        <dbReference type="PROSITE-ProRule" id="PRU00259"/>
    </source>
</evidence>
<evidence type="ECO:0000256" key="4">
    <source>
        <dbReference type="PROSITE-ProRule" id="PRU00175"/>
    </source>
</evidence>
<dbReference type="InterPro" id="IPR000225">
    <property type="entry name" value="Armadillo"/>
</dbReference>
<dbReference type="PROSITE" id="PS50176">
    <property type="entry name" value="ARM_REPEAT"/>
    <property type="match status" value="1"/>
</dbReference>
<dbReference type="SUPFAM" id="SSF48371">
    <property type="entry name" value="ARM repeat"/>
    <property type="match status" value="2"/>
</dbReference>
<keyword evidence="9" id="KW-1185">Reference proteome</keyword>
<dbReference type="InterPro" id="IPR011989">
    <property type="entry name" value="ARM-like"/>
</dbReference>
<dbReference type="SUPFAM" id="SSF57850">
    <property type="entry name" value="RING/U-box"/>
    <property type="match status" value="1"/>
</dbReference>
<reference evidence="8 9" key="1">
    <citation type="journal article" date="2018" name="Cell">
        <title>The Chara Genome: Secondary Complexity and Implications for Plant Terrestrialization.</title>
        <authorList>
            <person name="Nishiyama T."/>
            <person name="Sakayama H."/>
            <person name="Vries J.D."/>
            <person name="Buschmann H."/>
            <person name="Saint-Marcoux D."/>
            <person name="Ullrich K.K."/>
            <person name="Haas F.B."/>
            <person name="Vanderstraeten L."/>
            <person name="Becker D."/>
            <person name="Lang D."/>
            <person name="Vosolsobe S."/>
            <person name="Rombauts S."/>
            <person name="Wilhelmsson P.K.I."/>
            <person name="Janitza P."/>
            <person name="Kern R."/>
            <person name="Heyl A."/>
            <person name="Rumpler F."/>
            <person name="Villalobos L.I.A.C."/>
            <person name="Clay J.M."/>
            <person name="Skokan R."/>
            <person name="Toyoda A."/>
            <person name="Suzuki Y."/>
            <person name="Kagoshima H."/>
            <person name="Schijlen E."/>
            <person name="Tajeshwar N."/>
            <person name="Catarino B."/>
            <person name="Hetherington A.J."/>
            <person name="Saltykova A."/>
            <person name="Bonnot C."/>
            <person name="Breuninger H."/>
            <person name="Symeonidi A."/>
            <person name="Radhakrishnan G.V."/>
            <person name="Van Nieuwerburgh F."/>
            <person name="Deforce D."/>
            <person name="Chang C."/>
            <person name="Karol K.G."/>
            <person name="Hedrich R."/>
            <person name="Ulvskov P."/>
            <person name="Glockner G."/>
            <person name="Delwiche C.F."/>
            <person name="Petrasek J."/>
            <person name="Van de Peer Y."/>
            <person name="Friml J."/>
            <person name="Beilby M."/>
            <person name="Dolan L."/>
            <person name="Kohara Y."/>
            <person name="Sugano S."/>
            <person name="Fujiyama A."/>
            <person name="Delaux P.-M."/>
            <person name="Quint M."/>
            <person name="TheiBen G."/>
            <person name="Hagemann M."/>
            <person name="Harholt J."/>
            <person name="Dunand C."/>
            <person name="Zachgo S."/>
            <person name="Langdale J."/>
            <person name="Maumus F."/>
            <person name="Straeten D.V.D."/>
            <person name="Gould S.B."/>
            <person name="Rensing S.A."/>
        </authorList>
    </citation>
    <scope>NUCLEOTIDE SEQUENCE [LARGE SCALE GENOMIC DNA]</scope>
    <source>
        <strain evidence="8 9">S276</strain>
    </source>
</reference>
<keyword evidence="4" id="KW-0863">Zinc-finger</keyword>
<evidence type="ECO:0000256" key="2">
    <source>
        <dbReference type="ARBA" id="ARBA00012483"/>
    </source>
</evidence>
<evidence type="ECO:0000256" key="1">
    <source>
        <dbReference type="ARBA" id="ARBA00000900"/>
    </source>
</evidence>
<keyword evidence="3" id="KW-0833">Ubl conjugation pathway</keyword>
<feature type="region of interest" description="Disordered" evidence="6">
    <location>
        <begin position="457"/>
        <end position="518"/>
    </location>
</feature>
<evidence type="ECO:0000256" key="6">
    <source>
        <dbReference type="SAM" id="MobiDB-lite"/>
    </source>
</evidence>
<proteinExistence type="predicted"/>
<dbReference type="Gene3D" id="3.30.40.10">
    <property type="entry name" value="Zinc/RING finger domain, C3HC4 (zinc finger)"/>
    <property type="match status" value="1"/>
</dbReference>
<protein>
    <recommendedName>
        <fullName evidence="2">RING-type E3 ubiquitin transferase</fullName>
        <ecNumber evidence="2">2.3.2.27</ecNumber>
    </recommendedName>
</protein>
<dbReference type="PANTHER" id="PTHR23315:SF7">
    <property type="entry name" value="U-BOX DOMAIN-CONTAINING PROTEIN 4"/>
    <property type="match status" value="1"/>
</dbReference>
<keyword evidence="4" id="KW-0479">Metal-binding</keyword>
<dbReference type="EC" id="2.3.2.27" evidence="2"/>
<dbReference type="PROSITE" id="PS50089">
    <property type="entry name" value="ZF_RING_2"/>
    <property type="match status" value="1"/>
</dbReference>
<dbReference type="InterPro" id="IPR003613">
    <property type="entry name" value="Ubox_domain"/>
</dbReference>
<dbReference type="OrthoDB" id="696376at2759"/>
<sequence>MQDLFVQAGDVMIELQKALIRAEGMVIRYQTSAQLPLFLRAEELVQEEKEVRQQMKSCVDVLVGMYGNRAKDPAVLMEMRTLSEQLTRAMSTTNIAMETLDLSHEVAAVLRTWDGGSGGCPGASGGGAKRRPSCDGLMGGSEGVAAVMVRMELLVRVGDHLGMTIEEMMEEQDILLREREELLRMACNQTPQQHLRRCSPDNANCTCPQTGNSTCELLEKFAELLQVVAATQNRHGSGPLMPGAGTLGSSTASCSAASSGGAGALAVAASTQMSASALAPVVMGLGLSSSSSAVSGGSASQQTDMKRRELEERVTCPICLRVMENPVTVRSGMSYCRECIINWFREGRRECPVTRQTLFGQELYPNFFLRSLIERLRTGRGLMTNGGGALMGKKKLAADPISGQPLHQLPRHHQGPVILPPRRQPSDPSPIRGLLLGVEGLSSPPAKAGAKDVIVGGGRKQPARPPHFRTASAPVPYSPLVPPLSGSSPPVATSQWPSAGSSPSSVSAMSSGGDCGSRQGAVSGPLVIGIAARDRYSGELVNAGSGPAAGLSSGGPRHSSGHVPVQRRGSSAASAVAVPVIGSGVQPKGVAGHSRHKSVRTDMYCLSQWVEVAKAPPGAEWRVESARALRELASHKDNHTQLVHEGAVEPLLSFLSSDLMALATDDADTQTECVEHCVSALAFLAVDYGAQAEIERLGGESVLVRVASSGLSILCCELAASALWTLSSSPVMSSLAADAAMVEALGKLRWKGCTGAVQESAAHALVNIASRGFSEGILKGKGLPFLMELAVSPPTPVCVETAIDAISKMSSLEDHAKSLCDMDAVGMLLRLSQSGSQVVVVEKAVQTLWNVSFVTNGKQRIAEYRGGWGLGWMVEIAARNDWSPKACEAAAGVLWNLATVSCAVRKEIRSRGGVGVLLGVVRGGRAEGCKDSALGCLLNLSLDEGGRVEILDSKGVALLCEWLFQGMHSLKSRTKSNIIRTLGYLALHDVASLRVWMAGGTHQVVRVLKDKGVDRECHEVSVMTLVTLVRNDKNRSVVMKEGGLPVAIELGMNALAAAEGDGELQAEGNGMLATHVAGLLAAVAMAKKKRYVRAMVRANALPFLLRVIGSETAHLSGIVQALHALRLLLETGGQQENSLYRSVRDENGINIIAASVHKCRIMAKAGSKDDGCDQSTCRKDALVTITLGAEVLYMLANDAESRIAIGREQQLLSSLVDSAMGRGHADGIPQGHEGLNSGTVVWKARLSSIRLLAKLAQDSEVHAQSIARAGGGVGAMAIAADVAAMLFSGSGRKGSSASARSGAESSVALGEDREVDIFAGAENALMLVNVLLAGGNRLVEDQLVSDSCLETLRLLSGDGPGHAGSIKVRSAANACISNLARRGARFAQAVLAAGLVPAPQLEVNGTTKSGQGSDCDGGCRVLWMCGTVSDTADRV</sequence>
<comment type="catalytic activity">
    <reaction evidence="1">
        <text>S-ubiquitinyl-[E2 ubiquitin-conjugating enzyme]-L-cysteine + [acceptor protein]-L-lysine = [E2 ubiquitin-conjugating enzyme]-L-cysteine + N(6)-ubiquitinyl-[acceptor protein]-L-lysine.</text>
        <dbReference type="EC" id="2.3.2.27"/>
    </reaction>
</comment>
<dbReference type="EMBL" id="BFEA01000133">
    <property type="protein sequence ID" value="GBG70590.1"/>
    <property type="molecule type" value="Genomic_DNA"/>
</dbReference>
<evidence type="ECO:0000313" key="9">
    <source>
        <dbReference type="Proteomes" id="UP000265515"/>
    </source>
</evidence>
<feature type="compositionally biased region" description="Low complexity" evidence="6">
    <location>
        <begin position="483"/>
        <end position="512"/>
    </location>
</feature>
<dbReference type="Pfam" id="PF04564">
    <property type="entry name" value="U-box"/>
    <property type="match status" value="1"/>
</dbReference>
<dbReference type="Gramene" id="GBG70590">
    <property type="protein sequence ID" value="GBG70590"/>
    <property type="gene ID" value="CBR_g6716"/>
</dbReference>
<accession>A0A388KKL4</accession>
<organism evidence="8 9">
    <name type="scientific">Chara braunii</name>
    <name type="common">Braun's stonewort</name>
    <dbReference type="NCBI Taxonomy" id="69332"/>
    <lineage>
        <taxon>Eukaryota</taxon>
        <taxon>Viridiplantae</taxon>
        <taxon>Streptophyta</taxon>
        <taxon>Charophyceae</taxon>
        <taxon>Charales</taxon>
        <taxon>Characeae</taxon>
        <taxon>Chara</taxon>
    </lineage>
</organism>
<comment type="caution">
    <text evidence="8">The sequence shown here is derived from an EMBL/GenBank/DDBJ whole genome shotgun (WGS) entry which is preliminary data.</text>
</comment>
<dbReference type="SMART" id="SM00185">
    <property type="entry name" value="ARM"/>
    <property type="match status" value="7"/>
</dbReference>
<evidence type="ECO:0000256" key="3">
    <source>
        <dbReference type="ARBA" id="ARBA00022786"/>
    </source>
</evidence>
<name>A0A388KKL4_CHABU</name>
<evidence type="ECO:0000313" key="8">
    <source>
        <dbReference type="EMBL" id="GBG70590.1"/>
    </source>
</evidence>
<feature type="repeat" description="ARM" evidence="5">
    <location>
        <begin position="999"/>
        <end position="1043"/>
    </location>
</feature>
<dbReference type="UniPathway" id="UPA00143"/>
<dbReference type="InterPro" id="IPR013083">
    <property type="entry name" value="Znf_RING/FYVE/PHD"/>
</dbReference>
<dbReference type="InterPro" id="IPR016024">
    <property type="entry name" value="ARM-type_fold"/>
</dbReference>
<evidence type="ECO:0000259" key="7">
    <source>
        <dbReference type="PROSITE" id="PS50089"/>
    </source>
</evidence>
<dbReference type="GO" id="GO:0008270">
    <property type="term" value="F:zinc ion binding"/>
    <property type="evidence" value="ECO:0007669"/>
    <property type="project" value="UniProtKB-KW"/>
</dbReference>
<dbReference type="Proteomes" id="UP000265515">
    <property type="component" value="Unassembled WGS sequence"/>
</dbReference>
<dbReference type="STRING" id="69332.A0A388KKL4"/>